<evidence type="ECO:0000256" key="5">
    <source>
        <dbReference type="SAM" id="MobiDB-lite"/>
    </source>
</evidence>
<evidence type="ECO:0000256" key="3">
    <source>
        <dbReference type="ARBA" id="ARBA00022801"/>
    </source>
</evidence>
<accession>A0A1H7HJS9</accession>
<name>A0A1H7HJS9_9SPHN</name>
<dbReference type="AlphaFoldDB" id="A0A1H7HJS9"/>
<dbReference type="InterPro" id="IPR043138">
    <property type="entry name" value="GGT_lsub"/>
</dbReference>
<feature type="compositionally biased region" description="Low complexity" evidence="5">
    <location>
        <begin position="363"/>
        <end position="381"/>
    </location>
</feature>
<proteinExistence type="inferred from homology"/>
<dbReference type="Proteomes" id="UP000199214">
    <property type="component" value="Unassembled WGS sequence"/>
</dbReference>
<evidence type="ECO:0000313" key="7">
    <source>
        <dbReference type="EMBL" id="SEK50531.1"/>
    </source>
</evidence>
<dbReference type="OrthoDB" id="9781342at2"/>
<dbReference type="PANTHER" id="PTHR43199">
    <property type="entry name" value="GLUTATHIONE HYDROLASE"/>
    <property type="match status" value="1"/>
</dbReference>
<keyword evidence="3" id="KW-0378">Hydrolase</keyword>
<evidence type="ECO:0000256" key="1">
    <source>
        <dbReference type="ARBA" id="ARBA00009381"/>
    </source>
</evidence>
<comment type="similarity">
    <text evidence="1">Belongs to the gamma-glutamyltransferase family.</text>
</comment>
<keyword evidence="4" id="KW-0865">Zymogen</keyword>
<dbReference type="PROSITE" id="PS51257">
    <property type="entry name" value="PROKAR_LIPOPROTEIN"/>
    <property type="match status" value="1"/>
</dbReference>
<evidence type="ECO:0000256" key="4">
    <source>
        <dbReference type="ARBA" id="ARBA00023145"/>
    </source>
</evidence>
<dbReference type="Gene3D" id="3.60.20.40">
    <property type="match status" value="1"/>
</dbReference>
<feature type="region of interest" description="Disordered" evidence="5">
    <location>
        <begin position="363"/>
        <end position="383"/>
    </location>
</feature>
<dbReference type="STRING" id="1855283.SAMN05216382_0536"/>
<dbReference type="Pfam" id="PF01019">
    <property type="entry name" value="G_glu_transpept"/>
    <property type="match status" value="1"/>
</dbReference>
<keyword evidence="2 7" id="KW-0808">Transferase</keyword>
<dbReference type="PRINTS" id="PR01210">
    <property type="entry name" value="GGTRANSPTASE"/>
</dbReference>
<sequence>MRSRLLAAATLLLASCAQLPSQGSGVARDVATAPRAPGFVVAANPLAVDAGMAVLRRGGSAVDAAVAVQAMLSLVEPQSSGIGGGAFMTYYDAGKRDVTVYDGREVAPAGATADMFLDPATGQPLPFARAVLSGRATGVPGAVAMLAQAQRQHGALAWSSLFDDAERTARDGFIVSPRLARMLGGSYAELSAPDVQRYFARPGGGLVQAGDRLRNPAYAAFLSRLATQGPAALYRGDTARRIVDRVHAAPIPGSLSEADLAAYKPIARTPVCGAWRVYRICAAPPPASGVGLIELLGLLQRTDIAKRGPNDPQAWYLFAEASRLMYADRDRYVADPAFVRVPVAGMIDPAYLDARARLIGPRAGPAPVAGTPPGATAAGPDATHEPAGTSHFIVGDGAGNVVSITTTVESIFGSGRMVDGFFLNNQMTDFSFSPRDASGRAAVNAVAPGKRPRSSMTPLVMLDRDNRFAGAIGSAGGNAILAYVAKSLVAAIDWNLPTQAALAQPNLVARGDAFQGEVSKFAPQVLAGLAARGVTVRPGQGEDSGVHAMIVRPGGRYDGGYDPRREGKVVVEAVPAPRIRSAVIRSDRVGDAREAVAAQ</sequence>
<protein>
    <submittedName>
        <fullName evidence="7">Gamma-glutamyltransferase 1 Threonine peptidase. MEROPS family T03</fullName>
    </submittedName>
</protein>
<dbReference type="GO" id="GO:0016740">
    <property type="term" value="F:transferase activity"/>
    <property type="evidence" value="ECO:0007669"/>
    <property type="project" value="UniProtKB-KW"/>
</dbReference>
<dbReference type="EMBL" id="FNZZ01000001">
    <property type="protein sequence ID" value="SEK50531.1"/>
    <property type="molecule type" value="Genomic_DNA"/>
</dbReference>
<keyword evidence="6" id="KW-0732">Signal</keyword>
<dbReference type="RefSeq" id="WP_093002996.1">
    <property type="nucleotide sequence ID" value="NZ_FNZZ01000001.1"/>
</dbReference>
<dbReference type="GO" id="GO:0016787">
    <property type="term" value="F:hydrolase activity"/>
    <property type="evidence" value="ECO:0007669"/>
    <property type="project" value="UniProtKB-KW"/>
</dbReference>
<evidence type="ECO:0000256" key="6">
    <source>
        <dbReference type="SAM" id="SignalP"/>
    </source>
</evidence>
<dbReference type="PANTHER" id="PTHR43199:SF1">
    <property type="entry name" value="GLUTATHIONE HYDROLASE PROENZYME"/>
    <property type="match status" value="1"/>
</dbReference>
<feature type="chain" id="PRO_5011576516" evidence="6">
    <location>
        <begin position="21"/>
        <end position="599"/>
    </location>
</feature>
<dbReference type="InterPro" id="IPR043137">
    <property type="entry name" value="GGT_ssub_C"/>
</dbReference>
<organism evidence="7 8">
    <name type="scientific">Sphingomonas palmae</name>
    <dbReference type="NCBI Taxonomy" id="1855283"/>
    <lineage>
        <taxon>Bacteria</taxon>
        <taxon>Pseudomonadati</taxon>
        <taxon>Pseudomonadota</taxon>
        <taxon>Alphaproteobacteria</taxon>
        <taxon>Sphingomonadales</taxon>
        <taxon>Sphingomonadaceae</taxon>
        <taxon>Sphingomonas</taxon>
    </lineage>
</organism>
<feature type="signal peptide" evidence="6">
    <location>
        <begin position="1"/>
        <end position="20"/>
    </location>
</feature>
<keyword evidence="8" id="KW-1185">Reference proteome</keyword>
<dbReference type="Gene3D" id="1.10.246.130">
    <property type="match status" value="1"/>
</dbReference>
<reference evidence="8" key="1">
    <citation type="submission" date="2016-10" db="EMBL/GenBank/DDBJ databases">
        <authorList>
            <person name="Varghese N."/>
            <person name="Submissions S."/>
        </authorList>
    </citation>
    <scope>NUCLEOTIDE SEQUENCE [LARGE SCALE GENOMIC DNA]</scope>
    <source>
        <strain evidence="8">JS21-1</strain>
    </source>
</reference>
<evidence type="ECO:0000256" key="2">
    <source>
        <dbReference type="ARBA" id="ARBA00022679"/>
    </source>
</evidence>
<dbReference type="InterPro" id="IPR051792">
    <property type="entry name" value="GGT_bact"/>
</dbReference>
<dbReference type="SUPFAM" id="SSF56235">
    <property type="entry name" value="N-terminal nucleophile aminohydrolases (Ntn hydrolases)"/>
    <property type="match status" value="1"/>
</dbReference>
<gene>
    <name evidence="7" type="ORF">SAMN05216382_0536</name>
</gene>
<dbReference type="InterPro" id="IPR029055">
    <property type="entry name" value="Ntn_hydrolases_N"/>
</dbReference>
<evidence type="ECO:0000313" key="8">
    <source>
        <dbReference type="Proteomes" id="UP000199214"/>
    </source>
</evidence>